<dbReference type="AlphaFoldDB" id="A0A917TIN7"/>
<dbReference type="SUPFAM" id="SSF48576">
    <property type="entry name" value="Terpenoid synthases"/>
    <property type="match status" value="1"/>
</dbReference>
<accession>A0A917TIN7</accession>
<name>A0A917TIN7_9ACTN</name>
<comment type="caution">
    <text evidence="1">The sequence shown here is derived from an EMBL/GenBank/DDBJ whole genome shotgun (WGS) entry which is preliminary data.</text>
</comment>
<evidence type="ECO:0000313" key="1">
    <source>
        <dbReference type="EMBL" id="GGM23743.1"/>
    </source>
</evidence>
<keyword evidence="2" id="KW-1185">Reference proteome</keyword>
<dbReference type="InterPro" id="IPR008949">
    <property type="entry name" value="Isoprenoid_synthase_dom_sf"/>
</dbReference>
<protein>
    <recommendedName>
        <fullName evidence="3">Terpene synthase</fullName>
    </recommendedName>
</protein>
<dbReference type="Gene3D" id="1.10.600.10">
    <property type="entry name" value="Farnesyl Diphosphate Synthase"/>
    <property type="match status" value="1"/>
</dbReference>
<organism evidence="1 2">
    <name type="scientific">Dactylosporangium sucinum</name>
    <dbReference type="NCBI Taxonomy" id="1424081"/>
    <lineage>
        <taxon>Bacteria</taxon>
        <taxon>Bacillati</taxon>
        <taxon>Actinomycetota</taxon>
        <taxon>Actinomycetes</taxon>
        <taxon>Micromonosporales</taxon>
        <taxon>Micromonosporaceae</taxon>
        <taxon>Dactylosporangium</taxon>
    </lineage>
</organism>
<sequence>MRTPLTSHDEILVGSEHGRICALAAAGQRDLQERAAAHHELFAAKPFDAALFSAVAHATAFGAPWCTVEQLQVANRASLWVFAADWLIDSQATSRDEVTAIVADCRAVADGAAGASPIGRFLAEIRDTLATAPSFRSGCRSGRQRWRDEVERMLAAMAREWEWRSALTGGAAGPAGPTFDEYLDNADNTGLSFVNVSHWLFTGDLACLDQFDELTTAGREAQRVLRLVNDLATHERDAVWGDLNALMFLDHADVSRRITALVERCQDLLRPLEPTCPQQVIYLARQIGFTSGFYQVTDFWGVT</sequence>
<reference evidence="1" key="1">
    <citation type="journal article" date="2014" name="Int. J. Syst. Evol. Microbiol.">
        <title>Complete genome sequence of Corynebacterium casei LMG S-19264T (=DSM 44701T), isolated from a smear-ripened cheese.</title>
        <authorList>
            <consortium name="US DOE Joint Genome Institute (JGI-PGF)"/>
            <person name="Walter F."/>
            <person name="Albersmeier A."/>
            <person name="Kalinowski J."/>
            <person name="Ruckert C."/>
        </authorList>
    </citation>
    <scope>NUCLEOTIDE SEQUENCE</scope>
    <source>
        <strain evidence="1">JCM 19831</strain>
    </source>
</reference>
<dbReference type="Proteomes" id="UP000642070">
    <property type="component" value="Unassembled WGS sequence"/>
</dbReference>
<dbReference type="RefSeq" id="WP_190250038.1">
    <property type="nucleotide sequence ID" value="NZ_BMPI01000010.1"/>
</dbReference>
<evidence type="ECO:0000313" key="2">
    <source>
        <dbReference type="Proteomes" id="UP000642070"/>
    </source>
</evidence>
<dbReference type="EMBL" id="BMPI01000010">
    <property type="protein sequence ID" value="GGM23743.1"/>
    <property type="molecule type" value="Genomic_DNA"/>
</dbReference>
<reference evidence="1" key="2">
    <citation type="submission" date="2020-09" db="EMBL/GenBank/DDBJ databases">
        <authorList>
            <person name="Sun Q."/>
            <person name="Ohkuma M."/>
        </authorList>
    </citation>
    <scope>NUCLEOTIDE SEQUENCE</scope>
    <source>
        <strain evidence="1">JCM 19831</strain>
    </source>
</reference>
<gene>
    <name evidence="1" type="ORF">GCM10007977_026120</name>
</gene>
<dbReference type="Pfam" id="PF19086">
    <property type="entry name" value="Terpene_syn_C_2"/>
    <property type="match status" value="1"/>
</dbReference>
<evidence type="ECO:0008006" key="3">
    <source>
        <dbReference type="Google" id="ProtNLM"/>
    </source>
</evidence>
<proteinExistence type="predicted"/>